<evidence type="ECO:0000259" key="15">
    <source>
        <dbReference type="Pfam" id="PF25293"/>
    </source>
</evidence>
<dbReference type="GeneTree" id="ENSGT00390000002461"/>
<evidence type="ECO:0000256" key="9">
    <source>
        <dbReference type="ARBA" id="ARBA00023136"/>
    </source>
</evidence>
<evidence type="ECO:0000256" key="13">
    <source>
        <dbReference type="SAM" id="SignalP"/>
    </source>
</evidence>
<dbReference type="PANTHER" id="PTHR21573">
    <property type="entry name" value="ER MEMBRANE PROTEIN COMPLEX SUBUNIT 1"/>
    <property type="match status" value="1"/>
</dbReference>
<keyword evidence="10" id="KW-1015">Disulfide bond</keyword>
<evidence type="ECO:0000256" key="7">
    <source>
        <dbReference type="ARBA" id="ARBA00022824"/>
    </source>
</evidence>
<keyword evidence="8" id="KW-1133">Transmembrane helix</keyword>
<feature type="compositionally biased region" description="Low complexity" evidence="12">
    <location>
        <begin position="349"/>
        <end position="361"/>
    </location>
</feature>
<dbReference type="PANTHER" id="PTHR21573:SF0">
    <property type="entry name" value="ER MEMBRANE PROTEIN COMPLEX SUBUNIT 1"/>
    <property type="match status" value="1"/>
</dbReference>
<dbReference type="Pfam" id="PF07774">
    <property type="entry name" value="EMC1_C"/>
    <property type="match status" value="1"/>
</dbReference>
<dbReference type="Ensembl" id="ENSPSNT00000001964.1">
    <property type="protein sequence ID" value="ENSPSNP00000001674.1"/>
    <property type="gene ID" value="ENSPSNG00000001289.1"/>
</dbReference>
<gene>
    <name evidence="16" type="primary">EMC1</name>
</gene>
<reference evidence="16" key="1">
    <citation type="submission" date="2019-08" db="EMBL/GenBank/DDBJ databases">
        <title>Phocoena sinus (Vaquita) genome, mPhoSin1, primary haplotype.</title>
        <authorList>
            <person name="Morin P."/>
            <person name="Mountcastle J."/>
            <person name="Fungtammasan C."/>
            <person name="Rhie A."/>
            <person name="Rojas-Bracho L."/>
            <person name="Smith C.R."/>
            <person name="Taylor B.L."/>
            <person name="Gulland F.M.D."/>
            <person name="Musser W."/>
            <person name="Houck M."/>
            <person name="Haase B."/>
            <person name="Paez S."/>
            <person name="Howe K."/>
            <person name="Torrance J."/>
            <person name="Formenti G."/>
            <person name="Phillippy A."/>
            <person name="Ryder O."/>
            <person name="Jarvis E.D."/>
            <person name="Fedrigo O."/>
        </authorList>
    </citation>
    <scope>NUCLEOTIDE SEQUENCE [LARGE SCALE GENOMIC DNA]</scope>
</reference>
<dbReference type="InterPro" id="IPR015943">
    <property type="entry name" value="WD40/YVTN_repeat-like_dom_sf"/>
</dbReference>
<keyword evidence="7" id="KW-0256">Endoplasmic reticulum</keyword>
<dbReference type="Gene3D" id="2.130.10.10">
    <property type="entry name" value="YVTN repeat-like/Quinoprotein amine dehydrogenase"/>
    <property type="match status" value="1"/>
</dbReference>
<dbReference type="InterPro" id="IPR058545">
    <property type="entry name" value="Beta-prop_EMC1_1st"/>
</dbReference>
<evidence type="ECO:0000313" key="17">
    <source>
        <dbReference type="Proteomes" id="UP000694554"/>
    </source>
</evidence>
<dbReference type="FunFam" id="2.130.10.10:FF:000163">
    <property type="entry name" value="ER membrane protein complex subunit 1 isoform X2"/>
    <property type="match status" value="1"/>
</dbReference>
<name>A0A8C9B3Q2_PHOSS</name>
<evidence type="ECO:0000256" key="12">
    <source>
        <dbReference type="SAM" id="MobiDB-lite"/>
    </source>
</evidence>
<keyword evidence="17" id="KW-1185">Reference proteome</keyword>
<evidence type="ECO:0000256" key="5">
    <source>
        <dbReference type="ARBA" id="ARBA00022692"/>
    </source>
</evidence>
<keyword evidence="5" id="KW-0812">Transmembrane</keyword>
<dbReference type="Pfam" id="PF25293">
    <property type="entry name" value="Beta-prop_EMC1_N"/>
    <property type="match status" value="1"/>
</dbReference>
<evidence type="ECO:0000256" key="2">
    <source>
        <dbReference type="ARBA" id="ARBA00007904"/>
    </source>
</evidence>
<evidence type="ECO:0000259" key="14">
    <source>
        <dbReference type="Pfam" id="PF07774"/>
    </source>
</evidence>
<keyword evidence="11" id="KW-0325">Glycoprotein</keyword>
<evidence type="ECO:0000256" key="1">
    <source>
        <dbReference type="ARBA" id="ARBA00004115"/>
    </source>
</evidence>
<dbReference type="SUPFAM" id="SSF50998">
    <property type="entry name" value="Quinoprotein alcohol dehydrogenase-like"/>
    <property type="match status" value="1"/>
</dbReference>
<sequence>MAAAAAAVASGIWLWAALLIPAAAVYEDQVGKFDWRQQYVGKLKFASLEFSPGSKKLVVATEKNVIAALNSRTGEILWRHVDKGTAEGAVDAMLLCGQDAITVSNGGRIMRSWETNIGGLNWEITLDSGSFQALGLVGLQESVRYIAVLKKTTLALHHLSSGHLKWVEHLPESDSIHYQMVYSYGSGVVWALGVVPFSHVNIVKFNVEDGEIVQQVRVSTPWLQSLTRACGVVDEAVLVCPDPSSRSLQTLALETEWELRQIPLQSLDLEFASDFQPRVLPTQPNPVDPTRAQFFLQLSPSHYALLHYHHGVLSLLKNFPQTALVSFATTGEKTVAAVMTCRNEAQKPSSSEDGSTGSFSEKSGPQDSLACFNQTYTINLYLMETGRRLLDTTITFSLEQNGTRPERMYIQVFLKKDDSVGYRALVQTEDHLLLFLQQLAGRVVLWSREESLAEVVCLQMVDLPLTGAQAELEGEFGKKADGLLGMFLKRLSSQLILLQAWTSHLWKMFYDARKPRSQIKNEINIDTLARDEFNLQKMMVMVTASGKLFGIESSSGTILWKQYLPSVKPDSSFKLMVQRTTAHFPHPPQCTLLVKDKDLTTELSWELTIPPEVQRIVQVKGKRSSEHVHSQGRVMGDRSVLYKSLNPNLLAVVTESTDVHHERTFIGTFLVDGVTGRIIHSSVQRKAKGPVHIVHSENWVVYQYWNTKARRNEFTALELYEGTEQYNATAFSSLDRPQLPQVLQQSYIFPSAISAMEATITERGITSRHLLIGLPSGAILSLPKALLDPRRPEIPTEQSREENLIPYSPDVQIHAERFINYNQTVSRMRGIYTAPSGLESTCLVVAYGLDIYQTRVYPSKQFDVLKDDYDYVLISSVLFGLVFATMITKRLAQVKLLNRAWR</sequence>
<evidence type="ECO:0000256" key="6">
    <source>
        <dbReference type="ARBA" id="ARBA00022729"/>
    </source>
</evidence>
<feature type="region of interest" description="Disordered" evidence="12">
    <location>
        <begin position="344"/>
        <end position="365"/>
    </location>
</feature>
<feature type="chain" id="PRO_5034455938" description="ER membrane protein complex subunit 1" evidence="13">
    <location>
        <begin position="25"/>
        <end position="902"/>
    </location>
</feature>
<feature type="domain" description="ER membrane protein complex subunit 1 C-terminal" evidence="14">
    <location>
        <begin position="696"/>
        <end position="901"/>
    </location>
</feature>
<keyword evidence="6 13" id="KW-0732">Signal</keyword>
<feature type="signal peptide" evidence="13">
    <location>
        <begin position="1"/>
        <end position="24"/>
    </location>
</feature>
<comment type="subunit">
    <text evidence="3">Component of the ER membrane protein complex (EMC).</text>
</comment>
<evidence type="ECO:0000313" key="16">
    <source>
        <dbReference type="Ensembl" id="ENSPSNP00000001674.1"/>
    </source>
</evidence>
<evidence type="ECO:0000256" key="3">
    <source>
        <dbReference type="ARBA" id="ARBA00011276"/>
    </source>
</evidence>
<reference evidence="16" key="3">
    <citation type="submission" date="2025-09" db="UniProtKB">
        <authorList>
            <consortium name="Ensembl"/>
        </authorList>
    </citation>
    <scope>IDENTIFICATION</scope>
</reference>
<dbReference type="InterPro" id="IPR011047">
    <property type="entry name" value="Quinoprotein_ADH-like_sf"/>
</dbReference>
<dbReference type="InterPro" id="IPR011678">
    <property type="entry name" value="EMC1_C"/>
</dbReference>
<evidence type="ECO:0000256" key="11">
    <source>
        <dbReference type="ARBA" id="ARBA00023180"/>
    </source>
</evidence>
<dbReference type="AlphaFoldDB" id="A0A8C9B3Q2"/>
<dbReference type="InterPro" id="IPR026895">
    <property type="entry name" value="EMC1"/>
</dbReference>
<evidence type="ECO:0000256" key="10">
    <source>
        <dbReference type="ARBA" id="ARBA00023157"/>
    </source>
</evidence>
<dbReference type="Proteomes" id="UP000694554">
    <property type="component" value="Chromosome 1"/>
</dbReference>
<reference evidence="16" key="2">
    <citation type="submission" date="2025-08" db="UniProtKB">
        <authorList>
            <consortium name="Ensembl"/>
        </authorList>
    </citation>
    <scope>IDENTIFICATION</scope>
</reference>
<comment type="similarity">
    <text evidence="2">Belongs to the EMC1 family.</text>
</comment>
<dbReference type="GO" id="GO:0034975">
    <property type="term" value="P:protein folding in endoplasmic reticulum"/>
    <property type="evidence" value="ECO:0007669"/>
    <property type="project" value="TreeGrafter"/>
</dbReference>
<accession>A0A8C9B3Q2</accession>
<dbReference type="GO" id="GO:0072546">
    <property type="term" value="C:EMC complex"/>
    <property type="evidence" value="ECO:0007669"/>
    <property type="project" value="InterPro"/>
</dbReference>
<evidence type="ECO:0000256" key="4">
    <source>
        <dbReference type="ARBA" id="ARBA00020824"/>
    </source>
</evidence>
<feature type="domain" description="EMC1 first beta-propeller" evidence="15">
    <location>
        <begin position="24"/>
        <end position="450"/>
    </location>
</feature>
<keyword evidence="9" id="KW-0472">Membrane</keyword>
<comment type="subcellular location">
    <subcellularLocation>
        <location evidence="1">Endoplasmic reticulum membrane</location>
        <topology evidence="1">Single-pass type I membrane protein</topology>
    </subcellularLocation>
</comment>
<protein>
    <recommendedName>
        <fullName evidence="4">ER membrane protein complex subunit 1</fullName>
    </recommendedName>
</protein>
<organism evidence="16 17">
    <name type="scientific">Phocoena sinus</name>
    <name type="common">Vaquita</name>
    <dbReference type="NCBI Taxonomy" id="42100"/>
    <lineage>
        <taxon>Eukaryota</taxon>
        <taxon>Metazoa</taxon>
        <taxon>Chordata</taxon>
        <taxon>Craniata</taxon>
        <taxon>Vertebrata</taxon>
        <taxon>Euteleostomi</taxon>
        <taxon>Mammalia</taxon>
        <taxon>Eutheria</taxon>
        <taxon>Laurasiatheria</taxon>
        <taxon>Artiodactyla</taxon>
        <taxon>Whippomorpha</taxon>
        <taxon>Cetacea</taxon>
        <taxon>Odontoceti</taxon>
        <taxon>Phocoenidae</taxon>
        <taxon>Phocoena</taxon>
    </lineage>
</organism>
<evidence type="ECO:0000256" key="8">
    <source>
        <dbReference type="ARBA" id="ARBA00022989"/>
    </source>
</evidence>
<proteinExistence type="inferred from homology"/>